<dbReference type="GO" id="GO:0005085">
    <property type="term" value="F:guanyl-nucleotide exchange factor activity"/>
    <property type="evidence" value="ECO:0007669"/>
    <property type="project" value="InterPro"/>
</dbReference>
<evidence type="ECO:0000259" key="9">
    <source>
        <dbReference type="PROSITE" id="PS50826"/>
    </source>
</evidence>
<dbReference type="InterPro" id="IPR001194">
    <property type="entry name" value="cDENN_dom"/>
</dbReference>
<dbReference type="Pfam" id="PF03456">
    <property type="entry name" value="uDENN"/>
    <property type="match status" value="1"/>
</dbReference>
<dbReference type="EMBL" id="JAODUO010000039">
    <property type="protein sequence ID" value="KAK2192086.1"/>
    <property type="molecule type" value="Genomic_DNA"/>
</dbReference>
<dbReference type="Pfam" id="PF03455">
    <property type="entry name" value="dDENN"/>
    <property type="match status" value="1"/>
</dbReference>
<dbReference type="PROSITE" id="PS50095">
    <property type="entry name" value="PLAT"/>
    <property type="match status" value="1"/>
</dbReference>
<dbReference type="Gene3D" id="3.40.50.11500">
    <property type="match status" value="1"/>
</dbReference>
<dbReference type="Pfam" id="PF01477">
    <property type="entry name" value="PLAT"/>
    <property type="match status" value="1"/>
</dbReference>
<dbReference type="InterPro" id="IPR043153">
    <property type="entry name" value="DENN_C"/>
</dbReference>
<feature type="domain" description="UDENN" evidence="8">
    <location>
        <begin position="1"/>
        <end position="524"/>
    </location>
</feature>
<dbReference type="InterPro" id="IPR001024">
    <property type="entry name" value="PLAT/LH2_dom"/>
</dbReference>
<dbReference type="Gene3D" id="1.20.58.900">
    <property type="match status" value="3"/>
</dbReference>
<evidence type="ECO:0000256" key="2">
    <source>
        <dbReference type="ARBA" id="ARBA00006664"/>
    </source>
</evidence>
<dbReference type="SUPFAM" id="SSF140741">
    <property type="entry name" value="RUN domain-like"/>
    <property type="match status" value="2"/>
</dbReference>
<feature type="compositionally biased region" description="Basic and acidic residues" evidence="6">
    <location>
        <begin position="643"/>
        <end position="653"/>
    </location>
</feature>
<dbReference type="CDD" id="cd17677">
    <property type="entry name" value="RUN1_DENND5"/>
    <property type="match status" value="1"/>
</dbReference>
<feature type="region of interest" description="Disordered" evidence="6">
    <location>
        <begin position="332"/>
        <end position="353"/>
    </location>
</feature>
<dbReference type="Gene3D" id="2.60.60.20">
    <property type="entry name" value="PLAT/LH2 domain"/>
    <property type="match status" value="1"/>
</dbReference>
<comment type="caution">
    <text evidence="5">Lacks conserved residue(s) required for the propagation of feature annotation.</text>
</comment>
<feature type="compositionally biased region" description="Basic residues" evidence="6">
    <location>
        <begin position="624"/>
        <end position="633"/>
    </location>
</feature>
<dbReference type="SUPFAM" id="SSF49723">
    <property type="entry name" value="Lipase/lipooxygenase domain (PLAT/LH2 domain)"/>
    <property type="match status" value="1"/>
</dbReference>
<name>A0AAD9UJX3_RIDPI</name>
<feature type="region of interest" description="Disordered" evidence="6">
    <location>
        <begin position="623"/>
        <end position="667"/>
    </location>
</feature>
<dbReference type="InterPro" id="IPR004012">
    <property type="entry name" value="Run_dom"/>
</dbReference>
<dbReference type="CDD" id="cd17678">
    <property type="entry name" value="RUN2_DENND5"/>
    <property type="match status" value="1"/>
</dbReference>
<dbReference type="Gene3D" id="3.30.450.200">
    <property type="match status" value="1"/>
</dbReference>
<evidence type="ECO:0000256" key="5">
    <source>
        <dbReference type="PROSITE-ProRule" id="PRU00152"/>
    </source>
</evidence>
<dbReference type="PROSITE" id="PS50211">
    <property type="entry name" value="DENN"/>
    <property type="match status" value="1"/>
</dbReference>
<evidence type="ECO:0000313" key="10">
    <source>
        <dbReference type="EMBL" id="KAK2192086.1"/>
    </source>
</evidence>
<sequence>MSRFFPFAQLCHPFGLQFRSHKDGAEPRFHSFLVTKEDGSRAYGAALTFYEEVDSREIHTAMQTLQEMHLAECSNAQSRTLYSHLGPVYRRSPKLGHRVEASTVGRVYDMGRDALYVTKCICVISQLQLMWTFEQLLRSLVSVVTAPPSDGSGLSLESYVYNIINDVPMPPPGRSLKFTVPGGTIVCQRPGNMELPLFDGSLRETLDLLGVDNLLRLLTSILLEHQILLYSEDCQRLMLVAESISCLVFPFEWPHVYVPILPASLLHFLDAPVPFIMGLHHCTDSKLLTNLCSKANMCFVNIDTQKVEQPEDVPVFPHQAELREDILNELNRRKNGDGRDSPPTNGHSRDSGFRDSFIATYDDDVNSSDCSASSSMWSIASRLEMLQRSSSALAKITELAKKTGVITSLDDITDCLTEADASRLQNFRPHLDPHVEDLVVNSNIREVVLHYMLQMFGSFESFVIPPSGHDSESWLTNRESFKNFDKAAYLSDQPVGHLSFLSAFMETQMFMSFIDSKIMSHWEALPANLRVFEERIQRVRGERHDQRFRRYSRGLSAKEAEKLIEKRAALVDIVAPSAKQLEGSTVVVNSSQHQRGAIFPLLSSQLLTRDTSENKGKCGEVARWRKKDRHQQHSQHLQLSSSQKEKYIHEARSRSGPRPPKMAEANPVSMMHTNGSFVISLLKECKAKTKRMLVEKMGQEAVELGHGEITITGVEENTLIASLCDMFERTWGHGVQAKQGRSDLWSHLLSYQEVEQCNDSNRPIDPNLLTPDLSSAALEADDSCPSGMQTWPLRRHKKKPSRAPDTPVLAPLPVSVTFDMRNVQKMSDICTDVGRARAWVRLALEKKLLSRHFKELLSNSDLTKSLYKKYAFLRCEDEREQFLYHLLSLNAVDYHCFTNTFTNTVIPYRILIFPRQRQLSGSTTTANCWLCLAGQLGDTGIINIPKHTLDLTVDHKNLGILTTLRIGHDNAGISPKWMVEHILARNEATGHTYRFPCGRWLGKSVDDGSLERLLVAEPVSPETNPEELMEKCRTPPRCRSPSMPRKSSDAKLQVSQLQSMLGDSVNNLVKHYYKPEKERGSVTGLLCGEYGLVYCMEHIFQYGFKSSRLFRNRFFIWDFLEKVQDYFVMLLMDQEHYRVGDEVALVLQSFSDVISRINRASESVGKDGRFQLFICIGVRDHVLHRWIKLMSKTPVAASMYEEQSFMRDPSLLQFLIQIINSLKDFKIELEASLVKGVGV</sequence>
<dbReference type="SMART" id="SM00799">
    <property type="entry name" value="DENN"/>
    <property type="match status" value="1"/>
</dbReference>
<evidence type="ECO:0000256" key="1">
    <source>
        <dbReference type="ARBA" id="ARBA00004370"/>
    </source>
</evidence>
<comment type="similarity">
    <text evidence="2">Belongs to the RAB6IP1 family.</text>
</comment>
<dbReference type="Proteomes" id="UP001209878">
    <property type="component" value="Unassembled WGS sequence"/>
</dbReference>
<dbReference type="PROSITE" id="PS50826">
    <property type="entry name" value="RUN"/>
    <property type="match status" value="2"/>
</dbReference>
<dbReference type="AlphaFoldDB" id="A0AAD9UJX3"/>
<dbReference type="SMART" id="SM00801">
    <property type="entry name" value="dDENN"/>
    <property type="match status" value="1"/>
</dbReference>
<evidence type="ECO:0000259" key="7">
    <source>
        <dbReference type="PROSITE" id="PS50095"/>
    </source>
</evidence>
<dbReference type="PANTHER" id="PTHR46070">
    <property type="entry name" value="PINSTRIPE, ISOFORM A"/>
    <property type="match status" value="1"/>
</dbReference>
<feature type="domain" description="PLAT" evidence="7">
    <location>
        <begin position="906"/>
        <end position="1015"/>
    </location>
</feature>
<dbReference type="PANTHER" id="PTHR46070:SF1">
    <property type="entry name" value="PINSTRIPE, ISOFORM A"/>
    <property type="match status" value="1"/>
</dbReference>
<accession>A0AAD9UJX3</accession>
<comment type="caution">
    <text evidence="10">The sequence shown here is derived from an EMBL/GenBank/DDBJ whole genome shotgun (WGS) entry which is preliminary data.</text>
</comment>
<proteinExistence type="inferred from homology"/>
<evidence type="ECO:0000256" key="6">
    <source>
        <dbReference type="SAM" id="MobiDB-lite"/>
    </source>
</evidence>
<protein>
    <recommendedName>
        <fullName evidence="12">DENN domain-containing protein 5A</fullName>
    </recommendedName>
</protein>
<keyword evidence="3" id="KW-0677">Repeat</keyword>
<dbReference type="InterPro" id="IPR047278">
    <property type="entry name" value="DEN5A/B"/>
</dbReference>
<evidence type="ECO:0000259" key="8">
    <source>
        <dbReference type="PROSITE" id="PS50211"/>
    </source>
</evidence>
<dbReference type="Pfam" id="PF02141">
    <property type="entry name" value="DENN"/>
    <property type="match status" value="1"/>
</dbReference>
<feature type="domain" description="RUN" evidence="9">
    <location>
        <begin position="1083"/>
        <end position="1234"/>
    </location>
</feature>
<feature type="region of interest" description="Disordered" evidence="6">
    <location>
        <begin position="1024"/>
        <end position="1046"/>
    </location>
</feature>
<dbReference type="GO" id="GO:0031267">
    <property type="term" value="F:small GTPase binding"/>
    <property type="evidence" value="ECO:0007669"/>
    <property type="project" value="InterPro"/>
</dbReference>
<reference evidence="10" key="1">
    <citation type="journal article" date="2023" name="Mol. Biol. Evol.">
        <title>Third-Generation Sequencing Reveals the Adaptive Role of the Epigenome in Three Deep-Sea Polychaetes.</title>
        <authorList>
            <person name="Perez M."/>
            <person name="Aroh O."/>
            <person name="Sun Y."/>
            <person name="Lan Y."/>
            <person name="Juniper S.K."/>
            <person name="Young C.R."/>
            <person name="Angers B."/>
            <person name="Qian P.Y."/>
        </authorList>
    </citation>
    <scope>NUCLEOTIDE SEQUENCE</scope>
    <source>
        <strain evidence="10">R07B-5</strain>
    </source>
</reference>
<dbReference type="InterPro" id="IPR036392">
    <property type="entry name" value="PLAT/LH2_dom_sf"/>
</dbReference>
<dbReference type="InterPro" id="IPR037516">
    <property type="entry name" value="Tripartite_DENN"/>
</dbReference>
<dbReference type="GO" id="GO:0016020">
    <property type="term" value="C:membrane"/>
    <property type="evidence" value="ECO:0007669"/>
    <property type="project" value="UniProtKB-SubCell"/>
</dbReference>
<organism evidence="10 11">
    <name type="scientific">Ridgeia piscesae</name>
    <name type="common">Tubeworm</name>
    <dbReference type="NCBI Taxonomy" id="27915"/>
    <lineage>
        <taxon>Eukaryota</taxon>
        <taxon>Metazoa</taxon>
        <taxon>Spiralia</taxon>
        <taxon>Lophotrochozoa</taxon>
        <taxon>Annelida</taxon>
        <taxon>Polychaeta</taxon>
        <taxon>Sedentaria</taxon>
        <taxon>Canalipalpata</taxon>
        <taxon>Sabellida</taxon>
        <taxon>Siboglinidae</taxon>
        <taxon>Ridgeia</taxon>
    </lineage>
</organism>
<keyword evidence="4" id="KW-0472">Membrane</keyword>
<comment type="subcellular location">
    <subcellularLocation>
        <location evidence="1">Membrane</location>
    </subcellularLocation>
</comment>
<keyword evidence="11" id="KW-1185">Reference proteome</keyword>
<gene>
    <name evidence="10" type="ORF">NP493_39g03001</name>
</gene>
<dbReference type="InterPro" id="IPR005112">
    <property type="entry name" value="dDENN_dom"/>
</dbReference>
<evidence type="ECO:0000256" key="3">
    <source>
        <dbReference type="ARBA" id="ARBA00022737"/>
    </source>
</evidence>
<dbReference type="Pfam" id="PF02759">
    <property type="entry name" value="RUN"/>
    <property type="match status" value="2"/>
</dbReference>
<dbReference type="InterPro" id="IPR037213">
    <property type="entry name" value="Run_dom_sf"/>
</dbReference>
<dbReference type="InterPro" id="IPR005113">
    <property type="entry name" value="uDENN_dom"/>
</dbReference>
<evidence type="ECO:0000313" key="11">
    <source>
        <dbReference type="Proteomes" id="UP001209878"/>
    </source>
</evidence>
<feature type="domain" description="RUN" evidence="9">
    <location>
        <begin position="714"/>
        <end position="904"/>
    </location>
</feature>
<evidence type="ECO:0008006" key="12">
    <source>
        <dbReference type="Google" id="ProtNLM"/>
    </source>
</evidence>
<dbReference type="SMART" id="SM00593">
    <property type="entry name" value="RUN"/>
    <property type="match status" value="2"/>
</dbReference>
<evidence type="ECO:0000256" key="4">
    <source>
        <dbReference type="ARBA" id="ARBA00023136"/>
    </source>
</evidence>